<dbReference type="InterPro" id="IPR047883">
    <property type="entry name" value="Rtt103-like_CID"/>
</dbReference>
<dbReference type="SMART" id="SM00582">
    <property type="entry name" value="RPR"/>
    <property type="match status" value="1"/>
</dbReference>
<dbReference type="InterPro" id="IPR008942">
    <property type="entry name" value="ENTH_VHS"/>
</dbReference>
<dbReference type="EMBL" id="JARVKM010000043">
    <property type="protein sequence ID" value="KAK9774241.1"/>
    <property type="molecule type" value="Genomic_DNA"/>
</dbReference>
<feature type="compositionally biased region" description="Acidic residues" evidence="1">
    <location>
        <begin position="399"/>
        <end position="412"/>
    </location>
</feature>
<accession>A0ABR2XK94</accession>
<dbReference type="Proteomes" id="UP001465668">
    <property type="component" value="Unassembled WGS sequence"/>
</dbReference>
<name>A0ABR2XK94_9PEZI</name>
<reference evidence="3 4" key="1">
    <citation type="submission" date="2024-02" db="EMBL/GenBank/DDBJ databases">
        <title>First draft genome assembly of two strains of Seiridium cardinale.</title>
        <authorList>
            <person name="Emiliani G."/>
            <person name="Scali E."/>
        </authorList>
    </citation>
    <scope>NUCLEOTIDE SEQUENCE [LARGE SCALE GENOMIC DNA]</scope>
    <source>
        <strain evidence="3 4">BM-138-000479</strain>
    </source>
</reference>
<feature type="compositionally biased region" description="Polar residues" evidence="1">
    <location>
        <begin position="365"/>
        <end position="390"/>
    </location>
</feature>
<gene>
    <name evidence="3" type="ORF">SCAR479_09105</name>
</gene>
<dbReference type="PROSITE" id="PS51391">
    <property type="entry name" value="CID"/>
    <property type="match status" value="1"/>
</dbReference>
<dbReference type="PANTHER" id="PTHR12460">
    <property type="entry name" value="CYCLIN-DEPENDENT KINASE INHIBITOR-RELATED PROTEIN"/>
    <property type="match status" value="1"/>
</dbReference>
<feature type="domain" description="CID" evidence="2">
    <location>
        <begin position="1"/>
        <end position="162"/>
    </location>
</feature>
<evidence type="ECO:0000259" key="2">
    <source>
        <dbReference type="PROSITE" id="PS51391"/>
    </source>
</evidence>
<dbReference type="SUPFAM" id="SSF48464">
    <property type="entry name" value="ENTH/VHS domain"/>
    <property type="match status" value="1"/>
</dbReference>
<keyword evidence="4" id="KW-1185">Reference proteome</keyword>
<comment type="caution">
    <text evidence="3">The sequence shown here is derived from an EMBL/GenBank/DDBJ whole genome shotgun (WGS) entry which is preliminary data.</text>
</comment>
<protein>
    <submittedName>
        <fullName evidence="3">RNA polymerase II-binding domain-containing protein</fullName>
    </submittedName>
</protein>
<proteinExistence type="predicted"/>
<sequence>MSYTDDAVLAKLSTLAETQDSIVTVAQWIMFHRRHAERTVQIWLQRLKDLSSHKRLNLIYLANGKGIFPRQSHTIFAGPILGLRMLTLSSFIEVCQQSKVRHKEDFLVAFSPVIAEASATAYKGAPSDVQQRIRRVVDVWKERHVFEEPIQTAIETRIEELDKARGTTKSGFGGAIFGSSASLPSELSSLATPQQNVSKLLLSTKTAISSANQDYDKLMGPSATPPSAPVYAARLNGLLKTLANAEGAVEQCVKARKTLVDELQKILDTNKAALTADEEHLEKFKQRKVEVDDKKRDVEFAIMQGLSDTDSPAPNKPNDQAAPEPEMPEVEALTPPSAGPDEPEDMYEEAQWSSEIVADAPPQQQPVTQGTDVLSNLPSHYSSMPTTLNGSKKRRLDSGDEFPDLGGDDGIDADVVEMLRKDSTGSA</sequence>
<dbReference type="InterPro" id="IPR006569">
    <property type="entry name" value="CID_dom"/>
</dbReference>
<dbReference type="PANTHER" id="PTHR12460:SF0">
    <property type="entry name" value="CID DOMAIN-CONTAINING PROTEIN-RELATED"/>
    <property type="match status" value="1"/>
</dbReference>
<evidence type="ECO:0000313" key="3">
    <source>
        <dbReference type="EMBL" id="KAK9774241.1"/>
    </source>
</evidence>
<dbReference type="Pfam" id="PF04818">
    <property type="entry name" value="CID"/>
    <property type="match status" value="2"/>
</dbReference>
<organism evidence="3 4">
    <name type="scientific">Seiridium cardinale</name>
    <dbReference type="NCBI Taxonomy" id="138064"/>
    <lineage>
        <taxon>Eukaryota</taxon>
        <taxon>Fungi</taxon>
        <taxon>Dikarya</taxon>
        <taxon>Ascomycota</taxon>
        <taxon>Pezizomycotina</taxon>
        <taxon>Sordariomycetes</taxon>
        <taxon>Xylariomycetidae</taxon>
        <taxon>Amphisphaeriales</taxon>
        <taxon>Sporocadaceae</taxon>
        <taxon>Seiridium</taxon>
    </lineage>
</organism>
<dbReference type="CDD" id="cd17003">
    <property type="entry name" value="CID_Rtt103"/>
    <property type="match status" value="1"/>
</dbReference>
<dbReference type="Gene3D" id="1.25.40.90">
    <property type="match status" value="1"/>
</dbReference>
<evidence type="ECO:0000256" key="1">
    <source>
        <dbReference type="SAM" id="MobiDB-lite"/>
    </source>
</evidence>
<evidence type="ECO:0000313" key="4">
    <source>
        <dbReference type="Proteomes" id="UP001465668"/>
    </source>
</evidence>
<feature type="region of interest" description="Disordered" evidence="1">
    <location>
        <begin position="304"/>
        <end position="412"/>
    </location>
</feature>